<evidence type="ECO:0000313" key="2">
    <source>
        <dbReference type="Proteomes" id="UP000037425"/>
    </source>
</evidence>
<proteinExistence type="predicted"/>
<evidence type="ECO:0000313" key="1">
    <source>
        <dbReference type="EMBL" id="KOF22333.1"/>
    </source>
</evidence>
<dbReference type="SFLD" id="SFLDG01135">
    <property type="entry name" value="C1.5.6:_HAD__Beta-PGM__Phospha"/>
    <property type="match status" value="1"/>
</dbReference>
<dbReference type="InterPro" id="IPR023214">
    <property type="entry name" value="HAD_sf"/>
</dbReference>
<dbReference type="InterPro" id="IPR023198">
    <property type="entry name" value="PGP-like_dom2"/>
</dbReference>
<dbReference type="GO" id="GO:0008967">
    <property type="term" value="F:phosphoglycolate phosphatase activity"/>
    <property type="evidence" value="ECO:0007669"/>
    <property type="project" value="TreeGrafter"/>
</dbReference>
<dbReference type="InterPro" id="IPR050155">
    <property type="entry name" value="HAD-like_hydrolase_sf"/>
</dbReference>
<dbReference type="Gene3D" id="1.10.150.240">
    <property type="entry name" value="Putative phosphatase, domain 2"/>
    <property type="match status" value="1"/>
</dbReference>
<protein>
    <submittedName>
        <fullName evidence="1">HAD family hydrolase</fullName>
    </submittedName>
</protein>
<dbReference type="SFLD" id="SFLDS00003">
    <property type="entry name" value="Haloacid_Dehalogenase"/>
    <property type="match status" value="1"/>
</dbReference>
<dbReference type="SFLD" id="SFLDG01129">
    <property type="entry name" value="C1.5:_HAD__Beta-PGM__Phosphata"/>
    <property type="match status" value="1"/>
</dbReference>
<organism evidence="1 2">
    <name type="scientific">Ensifer adhaerens</name>
    <name type="common">Sinorhizobium morelense</name>
    <dbReference type="NCBI Taxonomy" id="106592"/>
    <lineage>
        <taxon>Bacteria</taxon>
        <taxon>Pseudomonadati</taxon>
        <taxon>Pseudomonadota</taxon>
        <taxon>Alphaproteobacteria</taxon>
        <taxon>Hyphomicrobiales</taxon>
        <taxon>Rhizobiaceae</taxon>
        <taxon>Sinorhizobium/Ensifer group</taxon>
        <taxon>Ensifer</taxon>
    </lineage>
</organism>
<dbReference type="Pfam" id="PF13419">
    <property type="entry name" value="HAD_2"/>
    <property type="match status" value="1"/>
</dbReference>
<dbReference type="InterPro" id="IPR036412">
    <property type="entry name" value="HAD-like_sf"/>
</dbReference>
<dbReference type="InterPro" id="IPR041492">
    <property type="entry name" value="HAD_2"/>
</dbReference>
<dbReference type="PANTHER" id="PTHR43434">
    <property type="entry name" value="PHOSPHOGLYCOLATE PHOSPHATASE"/>
    <property type="match status" value="1"/>
</dbReference>
<reference evidence="2" key="1">
    <citation type="submission" date="2015-07" db="EMBL/GenBank/DDBJ databases">
        <title>Whole genome sequence of an Ensifer adhaerens strain isolated from a cave pool in the Wind Cave National Park.</title>
        <authorList>
            <person name="Eng W.W.H."/>
            <person name="Gan H.M."/>
            <person name="Barton H.A."/>
            <person name="Savka M.A."/>
        </authorList>
    </citation>
    <scope>NUCLEOTIDE SEQUENCE [LARGE SCALE GENOMIC DNA]</scope>
    <source>
        <strain evidence="2">SD006</strain>
    </source>
</reference>
<dbReference type="Gene3D" id="3.40.50.1000">
    <property type="entry name" value="HAD superfamily/HAD-like"/>
    <property type="match status" value="1"/>
</dbReference>
<dbReference type="Proteomes" id="UP000037425">
    <property type="component" value="Unassembled WGS sequence"/>
</dbReference>
<keyword evidence="1" id="KW-0378">Hydrolase</keyword>
<dbReference type="NCBIfam" id="TIGR01549">
    <property type="entry name" value="HAD-SF-IA-v1"/>
    <property type="match status" value="1"/>
</dbReference>
<dbReference type="EMBL" id="LGAP01000001">
    <property type="protein sequence ID" value="KOF22333.1"/>
    <property type="molecule type" value="Genomic_DNA"/>
</dbReference>
<dbReference type="InterPro" id="IPR006439">
    <property type="entry name" value="HAD-SF_hydro_IA"/>
</dbReference>
<dbReference type="GO" id="GO:0006281">
    <property type="term" value="P:DNA repair"/>
    <property type="evidence" value="ECO:0007669"/>
    <property type="project" value="TreeGrafter"/>
</dbReference>
<comment type="caution">
    <text evidence="1">The sequence shown here is derived from an EMBL/GenBank/DDBJ whole genome shotgun (WGS) entry which is preliminary data.</text>
</comment>
<dbReference type="GO" id="GO:0005829">
    <property type="term" value="C:cytosol"/>
    <property type="evidence" value="ECO:0007669"/>
    <property type="project" value="TreeGrafter"/>
</dbReference>
<dbReference type="PATRIC" id="fig|106592.7.peg.412"/>
<dbReference type="OrthoDB" id="9782449at2"/>
<sequence length="221" mass="23790">MKLALFDCDGTLVDSGGLIHEVMARTFEAFDLDRPEISATKGIIGLTLDIAIARLLEREHVDEQALAMTAHYKAIFAGVRAEAGFQELLFPGIAEMMQTLSGRDELLIGAVTGKSRRGLTHIAETHGFDRMFFVSRTADDCPSKPHPAMVTECCSQAGIDPSDTVVIGDAIYDMQMAKAAGAAAIGVAWGYAGVSDLVEAGADYIARTPADIIEWMEHYHA</sequence>
<accession>A0A0L8C6C5</accession>
<dbReference type="RefSeq" id="WP_053247126.1">
    <property type="nucleotide sequence ID" value="NZ_LGAP01000001.1"/>
</dbReference>
<dbReference type="SUPFAM" id="SSF56784">
    <property type="entry name" value="HAD-like"/>
    <property type="match status" value="1"/>
</dbReference>
<dbReference type="PANTHER" id="PTHR43434:SF24">
    <property type="entry name" value="HYDROLASE-RELATED"/>
    <property type="match status" value="1"/>
</dbReference>
<dbReference type="AlphaFoldDB" id="A0A0L8C6C5"/>
<gene>
    <name evidence="1" type="ORF">AC244_01950</name>
</gene>
<name>A0A0L8C6C5_ENSAD</name>